<dbReference type="EMBL" id="CP157390">
    <property type="protein sequence ID" value="XBM47723.1"/>
    <property type="molecule type" value="Genomic_DNA"/>
</dbReference>
<dbReference type="InterPro" id="IPR009100">
    <property type="entry name" value="AcylCoA_DH/oxidase_NM_dom_sf"/>
</dbReference>
<dbReference type="Gene3D" id="2.40.110.10">
    <property type="entry name" value="Butyryl-CoA Dehydrogenase, subunit A, domain 2"/>
    <property type="match status" value="1"/>
</dbReference>
<evidence type="ECO:0000256" key="1">
    <source>
        <dbReference type="SAM" id="MobiDB-lite"/>
    </source>
</evidence>
<dbReference type="InterPro" id="IPR046373">
    <property type="entry name" value="Acyl-CoA_Oxase/DH_mid-dom_sf"/>
</dbReference>
<feature type="compositionally biased region" description="Basic and acidic residues" evidence="1">
    <location>
        <begin position="1"/>
        <end position="11"/>
    </location>
</feature>
<dbReference type="AlphaFoldDB" id="A0AAU7GCQ8"/>
<organism evidence="2">
    <name type="scientific">Leifsonia sp. NPDC080035</name>
    <dbReference type="NCBI Taxonomy" id="3143936"/>
    <lineage>
        <taxon>Bacteria</taxon>
        <taxon>Bacillati</taxon>
        <taxon>Actinomycetota</taxon>
        <taxon>Actinomycetes</taxon>
        <taxon>Micrococcales</taxon>
        <taxon>Microbacteriaceae</taxon>
        <taxon>Leifsonia</taxon>
    </lineage>
</organism>
<dbReference type="RefSeq" id="WP_348787689.1">
    <property type="nucleotide sequence ID" value="NZ_CP157390.1"/>
</dbReference>
<sequence>MTKRTIDERMPRAAAARQGLARPVEREDARMVTSALDQYIATAGECGGRIAPLLDALADIPGADLLPLPASGGTAERFSGLARVAAADVTAARVLEPHVDALAILAEAGEPAPAPGSTWGVFAAEAPGAETRAESADGGWTLHGRKAWCSLAGSLSHALVSASTGDGRRRLFAVALRDRVTVEPSGWVAHGLAEVESGPVRFDAAPATPVGADGWYLERPGFRWGGIGVAACWLGATLPILTAVIARARSRPDDAITGARAGALHRSVHAARLALDDAARRIDGGAERDGAALAHTVRGLAADAAVEALACARDVLGPAALAFDASLARRCADLELYVSQYHRGRDDASLARHLGEVEAAW</sequence>
<accession>A0AAU7GCQ8</accession>
<dbReference type="SUPFAM" id="SSF47203">
    <property type="entry name" value="Acyl-CoA dehydrogenase C-terminal domain-like"/>
    <property type="match status" value="1"/>
</dbReference>
<feature type="region of interest" description="Disordered" evidence="1">
    <location>
        <begin position="1"/>
        <end position="20"/>
    </location>
</feature>
<dbReference type="SUPFAM" id="SSF56645">
    <property type="entry name" value="Acyl-CoA dehydrogenase NM domain-like"/>
    <property type="match status" value="1"/>
</dbReference>
<gene>
    <name evidence="2" type="ORF">AAME72_16865</name>
</gene>
<reference evidence="2" key="1">
    <citation type="submission" date="2024-05" db="EMBL/GenBank/DDBJ databases">
        <title>The Natural Products Discovery Center: Release of the First 8490 Sequenced Strains for Exploring Actinobacteria Biosynthetic Diversity.</title>
        <authorList>
            <person name="Kalkreuter E."/>
            <person name="Kautsar S.A."/>
            <person name="Yang D."/>
            <person name="Bader C.D."/>
            <person name="Teijaro C.N."/>
            <person name="Fluegel L."/>
            <person name="Davis C.M."/>
            <person name="Simpson J.R."/>
            <person name="Lauterbach L."/>
            <person name="Steele A.D."/>
            <person name="Gui C."/>
            <person name="Meng S."/>
            <person name="Li G."/>
            <person name="Viehrig K."/>
            <person name="Ye F."/>
            <person name="Su P."/>
            <person name="Kiefer A.F."/>
            <person name="Nichols A."/>
            <person name="Cepeda A.J."/>
            <person name="Yan W."/>
            <person name="Fan B."/>
            <person name="Jiang Y."/>
            <person name="Adhikari A."/>
            <person name="Zheng C.-J."/>
            <person name="Schuster L."/>
            <person name="Cowan T.M."/>
            <person name="Smanski M.J."/>
            <person name="Chevrette M.G."/>
            <person name="de Carvalho L.P.S."/>
            <person name="Shen B."/>
        </authorList>
    </citation>
    <scope>NUCLEOTIDE SEQUENCE</scope>
    <source>
        <strain evidence="2">NPDC080035</strain>
    </source>
</reference>
<name>A0AAU7GCQ8_9MICO</name>
<dbReference type="InterPro" id="IPR036250">
    <property type="entry name" value="AcylCo_DH-like_C"/>
</dbReference>
<protein>
    <submittedName>
        <fullName evidence="2">Acyl-CoA dehydrogenase family protein</fullName>
    </submittedName>
</protein>
<proteinExistence type="predicted"/>
<dbReference type="GO" id="GO:0016627">
    <property type="term" value="F:oxidoreductase activity, acting on the CH-CH group of donors"/>
    <property type="evidence" value="ECO:0007669"/>
    <property type="project" value="InterPro"/>
</dbReference>
<evidence type="ECO:0000313" key="2">
    <source>
        <dbReference type="EMBL" id="XBM47723.1"/>
    </source>
</evidence>
<dbReference type="Gene3D" id="1.20.140.10">
    <property type="entry name" value="Butyryl-CoA Dehydrogenase, subunit A, domain 3"/>
    <property type="match status" value="1"/>
</dbReference>